<evidence type="ECO:0000256" key="5">
    <source>
        <dbReference type="ARBA" id="ARBA00035202"/>
    </source>
</evidence>
<dbReference type="EMBL" id="FNHG01000028">
    <property type="protein sequence ID" value="SDM87862.1"/>
    <property type="molecule type" value="Genomic_DNA"/>
</dbReference>
<proteinExistence type="inferred from homology"/>
<dbReference type="OrthoDB" id="9791972at2"/>
<dbReference type="InterPro" id="IPR043141">
    <property type="entry name" value="Ribosomal_uL10-like_sf"/>
</dbReference>
<dbReference type="HAMAP" id="MF_00362">
    <property type="entry name" value="Ribosomal_uL10"/>
    <property type="match status" value="1"/>
</dbReference>
<comment type="subunit">
    <text evidence="6">Part of the ribosomal stalk of the 50S ribosomal subunit. The N-terminus interacts with L11 and the large rRNA to form the base of the stalk. The C-terminus forms an elongated spine to which L12 dimers bind in a sequential fashion forming a multimeric L10(L12)X complex.</text>
</comment>
<organism evidence="7 8">
    <name type="scientific">Maricaulis salignorans</name>
    <dbReference type="NCBI Taxonomy" id="144026"/>
    <lineage>
        <taxon>Bacteria</taxon>
        <taxon>Pseudomonadati</taxon>
        <taxon>Pseudomonadota</taxon>
        <taxon>Alphaproteobacteria</taxon>
        <taxon>Maricaulales</taxon>
        <taxon>Maricaulaceae</taxon>
        <taxon>Maricaulis</taxon>
    </lineage>
</organism>
<comment type="function">
    <text evidence="1 6">Forms part of the ribosomal stalk, playing a central role in the interaction of the ribosome with GTP-bound translation factors.</text>
</comment>
<dbReference type="RefSeq" id="WP_091771904.1">
    <property type="nucleotide sequence ID" value="NZ_FNHG01000028.1"/>
</dbReference>
<dbReference type="InterPro" id="IPR047865">
    <property type="entry name" value="Ribosomal_uL10_bac_type"/>
</dbReference>
<comment type="similarity">
    <text evidence="2 6">Belongs to the universal ribosomal protein uL10 family.</text>
</comment>
<evidence type="ECO:0000256" key="1">
    <source>
        <dbReference type="ARBA" id="ARBA00002633"/>
    </source>
</evidence>
<dbReference type="STRING" id="144026.SAMN04488568_12811"/>
<evidence type="ECO:0000256" key="3">
    <source>
        <dbReference type="ARBA" id="ARBA00022980"/>
    </source>
</evidence>
<dbReference type="NCBIfam" id="NF000955">
    <property type="entry name" value="PRK00099.1-1"/>
    <property type="match status" value="1"/>
</dbReference>
<dbReference type="InterPro" id="IPR001790">
    <property type="entry name" value="Ribosomal_uL10"/>
</dbReference>
<dbReference type="PANTHER" id="PTHR11560">
    <property type="entry name" value="39S RIBOSOMAL PROTEIN L10, MITOCHONDRIAL"/>
    <property type="match status" value="1"/>
</dbReference>
<keyword evidence="6" id="KW-0699">rRNA-binding</keyword>
<sequence>MDRTQKEASVEELKSIFAGSGSVVMAQYSGMTVAEMTNLRIKLLEVGGTFKVVRNRLAKIALQGQPGEGAADLFTGPVAIAYSEDFVSAPKVVVDYAKTNEKFLILGGFMEENVFDAAGITALSKMPSREELIGTIAARLTGQASQVAQRLMSPGQGLAGAVEAIREQAAA</sequence>
<dbReference type="Gene3D" id="3.30.70.1730">
    <property type="match status" value="1"/>
</dbReference>
<protein>
    <recommendedName>
        <fullName evidence="5 6">Large ribosomal subunit protein uL10</fullName>
    </recommendedName>
</protein>
<reference evidence="7 8" key="1">
    <citation type="submission" date="2016-10" db="EMBL/GenBank/DDBJ databases">
        <authorList>
            <person name="de Groot N.N."/>
        </authorList>
    </citation>
    <scope>NUCLEOTIDE SEQUENCE [LARGE SCALE GENOMIC DNA]</scope>
    <source>
        <strain evidence="7 8">DSM 16077</strain>
    </source>
</reference>
<dbReference type="AlphaFoldDB" id="A0A1G9WTH7"/>
<dbReference type="GO" id="GO:0005840">
    <property type="term" value="C:ribosome"/>
    <property type="evidence" value="ECO:0007669"/>
    <property type="project" value="UniProtKB-KW"/>
</dbReference>
<dbReference type="GO" id="GO:1990904">
    <property type="term" value="C:ribonucleoprotein complex"/>
    <property type="evidence" value="ECO:0007669"/>
    <property type="project" value="UniProtKB-KW"/>
</dbReference>
<keyword evidence="4 6" id="KW-0687">Ribonucleoprotein</keyword>
<dbReference type="GO" id="GO:0006412">
    <property type="term" value="P:translation"/>
    <property type="evidence" value="ECO:0007669"/>
    <property type="project" value="UniProtKB-UniRule"/>
</dbReference>
<dbReference type="GO" id="GO:0070180">
    <property type="term" value="F:large ribosomal subunit rRNA binding"/>
    <property type="evidence" value="ECO:0007669"/>
    <property type="project" value="UniProtKB-UniRule"/>
</dbReference>
<keyword evidence="6" id="KW-0694">RNA-binding</keyword>
<keyword evidence="3 6" id="KW-0689">Ribosomal protein</keyword>
<gene>
    <name evidence="6" type="primary">rplJ</name>
    <name evidence="7" type="ORF">SAMN04488568_12811</name>
</gene>
<evidence type="ECO:0000256" key="4">
    <source>
        <dbReference type="ARBA" id="ARBA00023274"/>
    </source>
</evidence>
<dbReference type="Proteomes" id="UP000199759">
    <property type="component" value="Unassembled WGS sequence"/>
</dbReference>
<dbReference type="CDD" id="cd05797">
    <property type="entry name" value="Ribosomal_L10"/>
    <property type="match status" value="1"/>
</dbReference>
<keyword evidence="8" id="KW-1185">Reference proteome</keyword>
<name>A0A1G9WTH7_9PROT</name>
<evidence type="ECO:0000313" key="8">
    <source>
        <dbReference type="Proteomes" id="UP000199759"/>
    </source>
</evidence>
<accession>A0A1G9WTH7</accession>
<evidence type="ECO:0000313" key="7">
    <source>
        <dbReference type="EMBL" id="SDM87862.1"/>
    </source>
</evidence>
<dbReference type="InterPro" id="IPR022973">
    <property type="entry name" value="Ribosomal_uL10_bac"/>
</dbReference>
<evidence type="ECO:0000256" key="6">
    <source>
        <dbReference type="HAMAP-Rule" id="MF_00362"/>
    </source>
</evidence>
<evidence type="ECO:0000256" key="2">
    <source>
        <dbReference type="ARBA" id="ARBA00008889"/>
    </source>
</evidence>
<dbReference type="SUPFAM" id="SSF160369">
    <property type="entry name" value="Ribosomal protein L10-like"/>
    <property type="match status" value="1"/>
</dbReference>
<dbReference type="Pfam" id="PF00466">
    <property type="entry name" value="Ribosomal_L10"/>
    <property type="match status" value="1"/>
</dbReference>